<accession>A0ABU0Z8X2</accession>
<reference evidence="2 3" key="1">
    <citation type="submission" date="2023-08" db="EMBL/GenBank/DDBJ databases">
        <title>Phytohabitans sansha sp. nov., isolated from marine sediment.</title>
        <authorList>
            <person name="Zhao Y."/>
            <person name="Yi K."/>
        </authorList>
    </citation>
    <scope>NUCLEOTIDE SEQUENCE [LARGE SCALE GENOMIC DNA]</scope>
    <source>
        <strain evidence="2 3">ZYX-F-186</strain>
    </source>
</reference>
<keyword evidence="2" id="KW-0540">Nuclease</keyword>
<dbReference type="PANTHER" id="PTHR30015">
    <property type="entry name" value="MRR RESTRICTION SYSTEM PROTEIN"/>
    <property type="match status" value="1"/>
</dbReference>
<dbReference type="EMBL" id="JAVHUY010000002">
    <property type="protein sequence ID" value="MDQ7903493.1"/>
    <property type="molecule type" value="Genomic_DNA"/>
</dbReference>
<evidence type="ECO:0000313" key="2">
    <source>
        <dbReference type="EMBL" id="MDQ7903493.1"/>
    </source>
</evidence>
<dbReference type="InterPro" id="IPR011335">
    <property type="entry name" value="Restrct_endonuc-II-like"/>
</dbReference>
<sequence length="179" mass="20138">MPDVPVGADEGDASEPVVEFDLARYKFTDEFDAAAELDGRFDLLEMDPFKFEHLIRQLFEKIGMKSWVTQASRDDGVDGVAVHEDPILGGVCVIQAKRYKRVVEADAVRALWGAMEDKHATKGILVTTSWFGSSSRQFAARHQERLRLIEGAELKHLLAEHLGLDIRIGLNRPPPRRRS</sequence>
<keyword evidence="2" id="KW-0255">Endonuclease</keyword>
<dbReference type="InterPro" id="IPR007560">
    <property type="entry name" value="Restrct_endonuc_IV_Mrr"/>
</dbReference>
<dbReference type="Proteomes" id="UP001230908">
    <property type="component" value="Unassembled WGS sequence"/>
</dbReference>
<proteinExistence type="predicted"/>
<gene>
    <name evidence="2" type="ORF">RB614_03065</name>
</gene>
<dbReference type="PANTHER" id="PTHR30015:SF7">
    <property type="entry name" value="TYPE IV METHYL-DIRECTED RESTRICTION ENZYME ECOKMRR"/>
    <property type="match status" value="1"/>
</dbReference>
<evidence type="ECO:0000313" key="3">
    <source>
        <dbReference type="Proteomes" id="UP001230908"/>
    </source>
</evidence>
<dbReference type="GO" id="GO:0004519">
    <property type="term" value="F:endonuclease activity"/>
    <property type="evidence" value="ECO:0007669"/>
    <property type="project" value="UniProtKB-KW"/>
</dbReference>
<dbReference type="Gene3D" id="3.40.1350.10">
    <property type="match status" value="1"/>
</dbReference>
<name>A0ABU0Z8X2_9ACTN</name>
<dbReference type="SUPFAM" id="SSF52980">
    <property type="entry name" value="Restriction endonuclease-like"/>
    <property type="match status" value="1"/>
</dbReference>
<comment type="caution">
    <text evidence="2">The sequence shown here is derived from an EMBL/GenBank/DDBJ whole genome shotgun (WGS) entry which is preliminary data.</text>
</comment>
<organism evidence="2 3">
    <name type="scientific">Phytohabitans maris</name>
    <dbReference type="NCBI Taxonomy" id="3071409"/>
    <lineage>
        <taxon>Bacteria</taxon>
        <taxon>Bacillati</taxon>
        <taxon>Actinomycetota</taxon>
        <taxon>Actinomycetes</taxon>
        <taxon>Micromonosporales</taxon>
        <taxon>Micromonosporaceae</taxon>
    </lineage>
</organism>
<evidence type="ECO:0000259" key="1">
    <source>
        <dbReference type="Pfam" id="PF04471"/>
    </source>
</evidence>
<dbReference type="Pfam" id="PF04471">
    <property type="entry name" value="Mrr_cat"/>
    <property type="match status" value="1"/>
</dbReference>
<protein>
    <submittedName>
        <fullName evidence="2">Restriction endonuclease</fullName>
    </submittedName>
</protein>
<dbReference type="InterPro" id="IPR052906">
    <property type="entry name" value="Type_IV_Methyl-Rstrct_Enzyme"/>
</dbReference>
<keyword evidence="2" id="KW-0378">Hydrolase</keyword>
<feature type="domain" description="Restriction endonuclease type IV Mrr" evidence="1">
    <location>
        <begin position="44"/>
        <end position="158"/>
    </location>
</feature>
<keyword evidence="3" id="KW-1185">Reference proteome</keyword>
<dbReference type="InterPro" id="IPR011856">
    <property type="entry name" value="tRNA_endonuc-like_dom_sf"/>
</dbReference>
<dbReference type="RefSeq" id="WP_308710760.1">
    <property type="nucleotide sequence ID" value="NZ_JAVHUY010000002.1"/>
</dbReference>